<dbReference type="SUPFAM" id="SSF141072">
    <property type="entry name" value="CalX-like"/>
    <property type="match status" value="2"/>
</dbReference>
<gene>
    <name evidence="9" type="ORF">AAFH49_06210</name>
</gene>
<dbReference type="PANTHER" id="PTHR33607:SF2">
    <property type="entry name" value="ENDONUCLEASE-1"/>
    <property type="match status" value="1"/>
</dbReference>
<evidence type="ECO:0000256" key="7">
    <source>
        <dbReference type="SAM" id="SignalP"/>
    </source>
</evidence>
<dbReference type="EMBL" id="JBCEVZ010000010">
    <property type="protein sequence ID" value="MEL5993794.1"/>
    <property type="molecule type" value="Genomic_DNA"/>
</dbReference>
<dbReference type="Pfam" id="PF00932">
    <property type="entry name" value="LTD"/>
    <property type="match status" value="1"/>
</dbReference>
<evidence type="ECO:0000259" key="8">
    <source>
        <dbReference type="PROSITE" id="PS51841"/>
    </source>
</evidence>
<dbReference type="NCBIfam" id="TIGR04183">
    <property type="entry name" value="Por_Secre_tail"/>
    <property type="match status" value="1"/>
</dbReference>
<dbReference type="InterPro" id="IPR007346">
    <property type="entry name" value="Endonuclease-I"/>
</dbReference>
<keyword evidence="5" id="KW-0378">Hydrolase</keyword>
<keyword evidence="10" id="KW-1185">Reference proteome</keyword>
<proteinExistence type="inferred from homology"/>
<sequence>MKQLFASLLVALALVPAALQAQTFPAMPAAPPTNLQGQALRDWLRTNWYDGKRTVLSYAGARAKMYNYADNYNNSVTCVYSGYNTPVPLNFSSSNSSPAANINCEHSIPQSWFSSANRMVSDMHHLYPTYIQWNSNRGNNPYADIPDATTTLWMRNTTSQSTIPTTNIDEYSEDTNSQFEPREDHKGNVARTAFYFYTMHDTQPELIATGHQSITALAPLATLYAWHLADPVDAHEIERNRRVAASQGNYNPYIEHPELVALAYGLAPPGPVFTFASATGAITEGNTGTSTYTFTVNLAPAATTATTVQVNFDAMNSTATSGTDFTFASPATVTFPAGSTSQTVTLTVTGDTQPEADETVVLNLTNPATGTSLGGPNVHTLTITNDDGTPSTVSFASAAGSIIEGNTGTSTYTVNVALTGAAITSALTVPVSVDVASSTATSPSDYTLNTASVTFAVGGATTQAVTVTVNGDVTFEPNETVRLRLGTPSTATVLVGQPNAHILTITNDDAAPVGAPCTKPYFTQYTESSTGNTKVLEIYNPTNAPLSLAGMSVVLYANGATTATTTQALTGTVAPYDVFVIANTGVTDTGVAAQTDLQSGVAFFNGDDAIALFNGTDTLDVIGVIGQRPTEWTVAGGGSTLNNTMVRLPNTNQGGRWNGPYGAATWTGNGVDNYAGVGSYTSTACGTATATRSGAAVRNALEIFPNPASETVQVRLTGLATPSISTTVQVLDMLGRPVRQRTAQLGGAETVAVDLRGLPAGIYAVRVQTPEADYTGRVVVR</sequence>
<evidence type="ECO:0000256" key="5">
    <source>
        <dbReference type="ARBA" id="ARBA00022801"/>
    </source>
</evidence>
<keyword evidence="9" id="KW-0255">Endonuclease</keyword>
<accession>A0ABU9LSW1</accession>
<keyword evidence="3 7" id="KW-0732">Signal</keyword>
<name>A0ABU9LSW1_9BACT</name>
<dbReference type="InterPro" id="IPR003644">
    <property type="entry name" value="Calx_beta"/>
</dbReference>
<dbReference type="InterPro" id="IPR026444">
    <property type="entry name" value="Secre_tail"/>
</dbReference>
<comment type="caution">
    <text evidence="9">The sequence shown here is derived from an EMBL/GenBank/DDBJ whole genome shotgun (WGS) entry which is preliminary data.</text>
</comment>
<dbReference type="InterPro" id="IPR038081">
    <property type="entry name" value="CalX-like_sf"/>
</dbReference>
<feature type="chain" id="PRO_5045570076" evidence="7">
    <location>
        <begin position="22"/>
        <end position="781"/>
    </location>
</feature>
<dbReference type="RefSeq" id="WP_342296650.1">
    <property type="nucleotide sequence ID" value="NZ_JBCEVZ010000010.1"/>
</dbReference>
<dbReference type="InterPro" id="IPR001322">
    <property type="entry name" value="Lamin_tail_dom"/>
</dbReference>
<dbReference type="PROSITE" id="PS51841">
    <property type="entry name" value="LTD"/>
    <property type="match status" value="1"/>
</dbReference>
<dbReference type="InterPro" id="IPR044925">
    <property type="entry name" value="His-Me_finger_sf"/>
</dbReference>
<dbReference type="GO" id="GO:0004519">
    <property type="term" value="F:endonuclease activity"/>
    <property type="evidence" value="ECO:0007669"/>
    <property type="project" value="UniProtKB-KW"/>
</dbReference>
<keyword evidence="6" id="KW-0106">Calcium</keyword>
<evidence type="ECO:0000313" key="10">
    <source>
        <dbReference type="Proteomes" id="UP001479606"/>
    </source>
</evidence>
<keyword evidence="4" id="KW-0677">Repeat</keyword>
<evidence type="ECO:0000256" key="3">
    <source>
        <dbReference type="ARBA" id="ARBA00022729"/>
    </source>
</evidence>
<reference evidence="9 10" key="1">
    <citation type="journal article" date="2018" name="Arch. Microbiol.">
        <title>Hymenobacter segetis sp. nov., isolated from soil.</title>
        <authorList>
            <person name="Ten L.N."/>
            <person name="Lim S.J."/>
            <person name="Kim B.O."/>
            <person name="Kang I.K."/>
            <person name="Jung H.Y."/>
        </authorList>
    </citation>
    <scope>NUCLEOTIDE SEQUENCE [LARGE SCALE GENOMIC DNA]</scope>
    <source>
        <strain evidence="9 10">S7-3-11</strain>
    </source>
</reference>
<dbReference type="Pfam" id="PF03160">
    <property type="entry name" value="Calx-beta"/>
    <property type="match status" value="2"/>
</dbReference>
<organism evidence="9 10">
    <name type="scientific">Hymenobacter segetis</name>
    <dbReference type="NCBI Taxonomy" id="2025509"/>
    <lineage>
        <taxon>Bacteria</taxon>
        <taxon>Pseudomonadati</taxon>
        <taxon>Bacteroidota</taxon>
        <taxon>Cytophagia</taxon>
        <taxon>Cytophagales</taxon>
        <taxon>Hymenobacteraceae</taxon>
        <taxon>Hymenobacter</taxon>
    </lineage>
</organism>
<dbReference type="Proteomes" id="UP001479606">
    <property type="component" value="Unassembled WGS sequence"/>
</dbReference>
<dbReference type="Pfam" id="PF18962">
    <property type="entry name" value="Por_Secre_tail"/>
    <property type="match status" value="1"/>
</dbReference>
<evidence type="ECO:0000256" key="6">
    <source>
        <dbReference type="ARBA" id="ARBA00022837"/>
    </source>
</evidence>
<evidence type="ECO:0000256" key="1">
    <source>
        <dbReference type="ARBA" id="ARBA00006429"/>
    </source>
</evidence>
<evidence type="ECO:0000256" key="4">
    <source>
        <dbReference type="ARBA" id="ARBA00022737"/>
    </source>
</evidence>
<comment type="similarity">
    <text evidence="1">Belongs to the EndA/NucM nuclease family.</text>
</comment>
<dbReference type="SUPFAM" id="SSF54060">
    <property type="entry name" value="His-Me finger endonucleases"/>
    <property type="match status" value="1"/>
</dbReference>
<feature type="signal peptide" evidence="7">
    <location>
        <begin position="1"/>
        <end position="21"/>
    </location>
</feature>
<dbReference type="Pfam" id="PF04231">
    <property type="entry name" value="Endonuclease_1"/>
    <property type="match status" value="1"/>
</dbReference>
<protein>
    <submittedName>
        <fullName evidence="9">Endonuclease</fullName>
    </submittedName>
</protein>
<dbReference type="PANTHER" id="PTHR33607">
    <property type="entry name" value="ENDONUCLEASE-1"/>
    <property type="match status" value="1"/>
</dbReference>
<evidence type="ECO:0000313" key="9">
    <source>
        <dbReference type="EMBL" id="MEL5993794.1"/>
    </source>
</evidence>
<keyword evidence="2" id="KW-0540">Nuclease</keyword>
<dbReference type="Gene3D" id="2.60.40.2030">
    <property type="match status" value="2"/>
</dbReference>
<feature type="domain" description="LTD" evidence="8">
    <location>
        <begin position="513"/>
        <end position="629"/>
    </location>
</feature>
<evidence type="ECO:0000256" key="2">
    <source>
        <dbReference type="ARBA" id="ARBA00022722"/>
    </source>
</evidence>